<keyword evidence="6" id="KW-1133">Transmembrane helix</keyword>
<dbReference type="InterPro" id="IPR032694">
    <property type="entry name" value="CopC/D"/>
</dbReference>
<proteinExistence type="predicted"/>
<dbReference type="Proteomes" id="UP000190188">
    <property type="component" value="Unassembled WGS sequence"/>
</dbReference>
<dbReference type="GO" id="GO:0046688">
    <property type="term" value="P:response to copper ion"/>
    <property type="evidence" value="ECO:0007669"/>
    <property type="project" value="InterPro"/>
</dbReference>
<feature type="region of interest" description="Disordered" evidence="5">
    <location>
        <begin position="123"/>
        <end position="165"/>
    </location>
</feature>
<keyword evidence="6" id="KW-0812">Transmembrane</keyword>
<feature type="transmembrane region" description="Helical" evidence="6">
    <location>
        <begin position="174"/>
        <end position="193"/>
    </location>
</feature>
<gene>
    <name evidence="9" type="ORF">BVG16_26755</name>
</gene>
<sequence length="199" mass="21548">MAKKFIPLIVLLCTLILPVSAFAHTHLESSSPSNKEVVTTEMKEFKVKFETSIGELSSFEILNAENQKVEGLKVTVGKDNMIGTLDQALPNGDYTLQWNILGKDTHVMKDSITFTVNVPATDKKDEMTAPDASTQVDNAEPPATTDKGTVDAPKDTATDVATDTTPATKEANSTLIYVVIIGGAILICAVLYFSRRVKK</sequence>
<dbReference type="Pfam" id="PF04234">
    <property type="entry name" value="CopC"/>
    <property type="match status" value="1"/>
</dbReference>
<dbReference type="OrthoDB" id="2353937at2"/>
<evidence type="ECO:0000313" key="9">
    <source>
        <dbReference type="EMBL" id="OPA73696.1"/>
    </source>
</evidence>
<keyword evidence="2" id="KW-0479">Metal-binding</keyword>
<dbReference type="GO" id="GO:0006825">
    <property type="term" value="P:copper ion transport"/>
    <property type="evidence" value="ECO:0007669"/>
    <property type="project" value="InterPro"/>
</dbReference>
<dbReference type="PANTHER" id="PTHR34820">
    <property type="entry name" value="INNER MEMBRANE PROTEIN YEBZ"/>
    <property type="match status" value="1"/>
</dbReference>
<dbReference type="PANTHER" id="PTHR34820:SF4">
    <property type="entry name" value="INNER MEMBRANE PROTEIN YEBZ"/>
    <property type="match status" value="1"/>
</dbReference>
<feature type="chain" id="PRO_5012413786" description="CopC domain-containing protein" evidence="7">
    <location>
        <begin position="24"/>
        <end position="199"/>
    </location>
</feature>
<accession>A0A1T2X1V7</accession>
<dbReference type="SUPFAM" id="SSF81296">
    <property type="entry name" value="E set domains"/>
    <property type="match status" value="1"/>
</dbReference>
<reference evidence="9 10" key="1">
    <citation type="submission" date="2017-01" db="EMBL/GenBank/DDBJ databases">
        <title>Genome analysis of Paenibacillus selenitrireducens ES3-24.</title>
        <authorList>
            <person name="Xu D."/>
            <person name="Yao R."/>
            <person name="Zheng S."/>
        </authorList>
    </citation>
    <scope>NUCLEOTIDE SEQUENCE [LARGE SCALE GENOMIC DNA]</scope>
    <source>
        <strain evidence="9 10">ES3-24</strain>
    </source>
</reference>
<evidence type="ECO:0000256" key="6">
    <source>
        <dbReference type="SAM" id="Phobius"/>
    </source>
</evidence>
<dbReference type="InterPro" id="IPR014755">
    <property type="entry name" value="Cu-Rt/internalin_Ig-like"/>
</dbReference>
<dbReference type="Gene3D" id="2.60.40.1220">
    <property type="match status" value="1"/>
</dbReference>
<keyword evidence="10" id="KW-1185">Reference proteome</keyword>
<keyword evidence="3 7" id="KW-0732">Signal</keyword>
<dbReference type="GO" id="GO:0005507">
    <property type="term" value="F:copper ion binding"/>
    <property type="evidence" value="ECO:0007669"/>
    <property type="project" value="InterPro"/>
</dbReference>
<comment type="caution">
    <text evidence="9">The sequence shown here is derived from an EMBL/GenBank/DDBJ whole genome shotgun (WGS) entry which is preliminary data.</text>
</comment>
<evidence type="ECO:0000256" key="1">
    <source>
        <dbReference type="ARBA" id="ARBA00004196"/>
    </source>
</evidence>
<dbReference type="GO" id="GO:0042597">
    <property type="term" value="C:periplasmic space"/>
    <property type="evidence" value="ECO:0007669"/>
    <property type="project" value="InterPro"/>
</dbReference>
<keyword evidence="6" id="KW-0472">Membrane</keyword>
<dbReference type="EMBL" id="MSZX01000014">
    <property type="protein sequence ID" value="OPA73696.1"/>
    <property type="molecule type" value="Genomic_DNA"/>
</dbReference>
<evidence type="ECO:0000256" key="4">
    <source>
        <dbReference type="ARBA" id="ARBA00023008"/>
    </source>
</evidence>
<feature type="signal peptide" evidence="7">
    <location>
        <begin position="1"/>
        <end position="23"/>
    </location>
</feature>
<evidence type="ECO:0000256" key="3">
    <source>
        <dbReference type="ARBA" id="ARBA00022729"/>
    </source>
</evidence>
<evidence type="ECO:0000259" key="8">
    <source>
        <dbReference type="Pfam" id="PF04234"/>
    </source>
</evidence>
<dbReference type="GO" id="GO:0005886">
    <property type="term" value="C:plasma membrane"/>
    <property type="evidence" value="ECO:0007669"/>
    <property type="project" value="TreeGrafter"/>
</dbReference>
<comment type="subcellular location">
    <subcellularLocation>
        <location evidence="1">Cell envelope</location>
    </subcellularLocation>
</comment>
<dbReference type="RefSeq" id="WP_078502261.1">
    <property type="nucleotide sequence ID" value="NZ_MSZX01000014.1"/>
</dbReference>
<evidence type="ECO:0000313" key="10">
    <source>
        <dbReference type="Proteomes" id="UP000190188"/>
    </source>
</evidence>
<name>A0A1T2X1V7_9BACL</name>
<evidence type="ECO:0000256" key="7">
    <source>
        <dbReference type="SAM" id="SignalP"/>
    </source>
</evidence>
<organism evidence="9 10">
    <name type="scientific">Paenibacillus selenitireducens</name>
    <dbReference type="NCBI Taxonomy" id="1324314"/>
    <lineage>
        <taxon>Bacteria</taxon>
        <taxon>Bacillati</taxon>
        <taxon>Bacillota</taxon>
        <taxon>Bacilli</taxon>
        <taxon>Bacillales</taxon>
        <taxon>Paenibacillaceae</taxon>
        <taxon>Paenibacillus</taxon>
    </lineage>
</organism>
<evidence type="ECO:0000256" key="2">
    <source>
        <dbReference type="ARBA" id="ARBA00022723"/>
    </source>
</evidence>
<feature type="compositionally biased region" description="Basic and acidic residues" evidence="5">
    <location>
        <begin position="148"/>
        <end position="157"/>
    </location>
</feature>
<dbReference type="InterPro" id="IPR007348">
    <property type="entry name" value="CopC_dom"/>
</dbReference>
<protein>
    <recommendedName>
        <fullName evidence="8">CopC domain-containing protein</fullName>
    </recommendedName>
</protein>
<dbReference type="InterPro" id="IPR014756">
    <property type="entry name" value="Ig_E-set"/>
</dbReference>
<dbReference type="STRING" id="1324314.BVG16_26755"/>
<keyword evidence="4" id="KW-0186">Copper</keyword>
<dbReference type="GO" id="GO:0030313">
    <property type="term" value="C:cell envelope"/>
    <property type="evidence" value="ECO:0007669"/>
    <property type="project" value="UniProtKB-SubCell"/>
</dbReference>
<evidence type="ECO:0000256" key="5">
    <source>
        <dbReference type="SAM" id="MobiDB-lite"/>
    </source>
</evidence>
<dbReference type="AlphaFoldDB" id="A0A1T2X1V7"/>
<feature type="domain" description="CopC" evidence="8">
    <location>
        <begin position="24"/>
        <end position="116"/>
    </location>
</feature>